<feature type="compositionally biased region" description="Low complexity" evidence="1">
    <location>
        <begin position="105"/>
        <end position="119"/>
    </location>
</feature>
<reference evidence="3" key="1">
    <citation type="journal article" date="2005" name="Nature">
        <title>The map-based sequence of the rice genome.</title>
        <authorList>
            <consortium name="International rice genome sequencing project (IRGSP)"/>
            <person name="Matsumoto T."/>
            <person name="Wu J."/>
            <person name="Kanamori H."/>
            <person name="Katayose Y."/>
            <person name="Fujisawa M."/>
            <person name="Namiki N."/>
            <person name="Mizuno H."/>
            <person name="Yamamoto K."/>
            <person name="Antonio B.A."/>
            <person name="Baba T."/>
            <person name="Sakata K."/>
            <person name="Nagamura Y."/>
            <person name="Aoki H."/>
            <person name="Arikawa K."/>
            <person name="Arita K."/>
            <person name="Bito T."/>
            <person name="Chiden Y."/>
            <person name="Fujitsuka N."/>
            <person name="Fukunaka R."/>
            <person name="Hamada M."/>
            <person name="Harada C."/>
            <person name="Hayashi A."/>
            <person name="Hijishita S."/>
            <person name="Honda M."/>
            <person name="Hosokawa S."/>
            <person name="Ichikawa Y."/>
            <person name="Idonuma A."/>
            <person name="Iijima M."/>
            <person name="Ikeda M."/>
            <person name="Ikeno M."/>
            <person name="Ito K."/>
            <person name="Ito S."/>
            <person name="Ito T."/>
            <person name="Ito Y."/>
            <person name="Ito Y."/>
            <person name="Iwabuchi A."/>
            <person name="Kamiya K."/>
            <person name="Karasawa W."/>
            <person name="Kurita K."/>
            <person name="Katagiri S."/>
            <person name="Kikuta A."/>
            <person name="Kobayashi H."/>
            <person name="Kobayashi N."/>
            <person name="Machita K."/>
            <person name="Maehara T."/>
            <person name="Masukawa M."/>
            <person name="Mizubayashi T."/>
            <person name="Mukai Y."/>
            <person name="Nagasaki H."/>
            <person name="Nagata Y."/>
            <person name="Naito S."/>
            <person name="Nakashima M."/>
            <person name="Nakama Y."/>
            <person name="Nakamichi Y."/>
            <person name="Nakamura M."/>
            <person name="Meguro A."/>
            <person name="Negishi M."/>
            <person name="Ohta I."/>
            <person name="Ohta T."/>
            <person name="Okamoto M."/>
            <person name="Ono N."/>
            <person name="Saji S."/>
            <person name="Sakaguchi M."/>
            <person name="Sakai K."/>
            <person name="Shibata M."/>
            <person name="Shimokawa T."/>
            <person name="Song J."/>
            <person name="Takazaki Y."/>
            <person name="Terasawa K."/>
            <person name="Tsugane M."/>
            <person name="Tsuji K."/>
            <person name="Ueda S."/>
            <person name="Waki K."/>
            <person name="Yamagata H."/>
            <person name="Yamamoto M."/>
            <person name="Yamamoto S."/>
            <person name="Yamane H."/>
            <person name="Yoshiki S."/>
            <person name="Yoshihara R."/>
            <person name="Yukawa K."/>
            <person name="Zhong H."/>
            <person name="Yano M."/>
            <person name="Yuan Q."/>
            <person name="Ouyang S."/>
            <person name="Liu J."/>
            <person name="Jones K.M."/>
            <person name="Gansberger K."/>
            <person name="Moffat K."/>
            <person name="Hill J."/>
            <person name="Bera J."/>
            <person name="Fadrosh D."/>
            <person name="Jin S."/>
            <person name="Johri S."/>
            <person name="Kim M."/>
            <person name="Overton L."/>
            <person name="Reardon M."/>
            <person name="Tsitrin T."/>
            <person name="Vuong H."/>
            <person name="Weaver B."/>
            <person name="Ciecko A."/>
            <person name="Tallon L."/>
            <person name="Jackson J."/>
            <person name="Pai G."/>
            <person name="Aken S.V."/>
            <person name="Utterback T."/>
            <person name="Reidmuller S."/>
            <person name="Feldblyum T."/>
            <person name="Hsiao J."/>
            <person name="Zismann V."/>
            <person name="Iobst S."/>
            <person name="de Vazeille A.R."/>
            <person name="Buell C.R."/>
            <person name="Ying K."/>
            <person name="Li Y."/>
            <person name="Lu T."/>
            <person name="Huang Y."/>
            <person name="Zhao Q."/>
            <person name="Feng Q."/>
            <person name="Zhang L."/>
            <person name="Zhu J."/>
            <person name="Weng Q."/>
            <person name="Mu J."/>
            <person name="Lu Y."/>
            <person name="Fan D."/>
            <person name="Liu Y."/>
            <person name="Guan J."/>
            <person name="Zhang Y."/>
            <person name="Yu S."/>
            <person name="Liu X."/>
            <person name="Zhang Y."/>
            <person name="Hong G."/>
            <person name="Han B."/>
            <person name="Choisne N."/>
            <person name="Demange N."/>
            <person name="Orjeda G."/>
            <person name="Samain S."/>
            <person name="Cattolico L."/>
            <person name="Pelletier E."/>
            <person name="Couloux A."/>
            <person name="Segurens B."/>
            <person name="Wincker P."/>
            <person name="D'Hont A."/>
            <person name="Scarpelli C."/>
            <person name="Weissenbach J."/>
            <person name="Salanoubat M."/>
            <person name="Quetier F."/>
            <person name="Yu Y."/>
            <person name="Kim H.R."/>
            <person name="Rambo T."/>
            <person name="Currie J."/>
            <person name="Collura K."/>
            <person name="Luo M."/>
            <person name="Yang T."/>
            <person name="Ammiraju J.S.S."/>
            <person name="Engler F."/>
            <person name="Soderlund C."/>
            <person name="Wing R.A."/>
            <person name="Palmer L.E."/>
            <person name="de la Bastide M."/>
            <person name="Spiegel L."/>
            <person name="Nascimento L."/>
            <person name="Zutavern T."/>
            <person name="O'Shaughnessy A."/>
            <person name="Dike S."/>
            <person name="Dedhia N."/>
            <person name="Preston R."/>
            <person name="Balija V."/>
            <person name="McCombie W.R."/>
            <person name="Chow T."/>
            <person name="Chen H."/>
            <person name="Chung M."/>
            <person name="Chen C."/>
            <person name="Shaw J."/>
            <person name="Wu H."/>
            <person name="Hsiao K."/>
            <person name="Chao Y."/>
            <person name="Chu M."/>
            <person name="Cheng C."/>
            <person name="Hour A."/>
            <person name="Lee P."/>
            <person name="Lin S."/>
            <person name="Lin Y."/>
            <person name="Liou J."/>
            <person name="Liu S."/>
            <person name="Hsing Y."/>
            <person name="Raghuvanshi S."/>
            <person name="Mohanty A."/>
            <person name="Bharti A.K."/>
            <person name="Gaur A."/>
            <person name="Gupta V."/>
            <person name="Kumar D."/>
            <person name="Ravi V."/>
            <person name="Vij S."/>
            <person name="Kapur A."/>
            <person name="Khurana P."/>
            <person name="Khurana P."/>
            <person name="Khurana J.P."/>
            <person name="Tyagi A.K."/>
            <person name="Gaikwad K."/>
            <person name="Singh A."/>
            <person name="Dalal V."/>
            <person name="Srivastava S."/>
            <person name="Dixit A."/>
            <person name="Pal A.K."/>
            <person name="Ghazi I.A."/>
            <person name="Yadav M."/>
            <person name="Pandit A."/>
            <person name="Bhargava A."/>
            <person name="Sureshbabu K."/>
            <person name="Batra K."/>
            <person name="Sharma T.R."/>
            <person name="Mohapatra T."/>
            <person name="Singh N.K."/>
            <person name="Messing J."/>
            <person name="Nelson A.B."/>
            <person name="Fuks G."/>
            <person name="Kavchok S."/>
            <person name="Keizer G."/>
            <person name="Linton E."/>
            <person name="Llaca V."/>
            <person name="Song R."/>
            <person name="Tanyolac B."/>
            <person name="Young S."/>
            <person name="Ho-Il K."/>
            <person name="Hahn J.H."/>
            <person name="Sangsakoo G."/>
            <person name="Vanavichit A."/>
            <person name="de Mattos Luiz.A.T."/>
            <person name="Zimmer P.D."/>
            <person name="Malone G."/>
            <person name="Dellagostin O."/>
            <person name="de Oliveira A.C."/>
            <person name="Bevan M."/>
            <person name="Bancroft I."/>
            <person name="Minx P."/>
            <person name="Cordum H."/>
            <person name="Wilson R."/>
            <person name="Cheng Z."/>
            <person name="Jin W."/>
            <person name="Jiang J."/>
            <person name="Leong S.A."/>
            <person name="Iwama H."/>
            <person name="Gojobori T."/>
            <person name="Itoh T."/>
            <person name="Niimura Y."/>
            <person name="Fujii Y."/>
            <person name="Habara T."/>
            <person name="Sakai H."/>
            <person name="Sato Y."/>
            <person name="Wilson G."/>
            <person name="Kumar K."/>
            <person name="McCouch S."/>
            <person name="Juretic N."/>
            <person name="Hoen D."/>
            <person name="Wright S."/>
            <person name="Bruskiewich R."/>
            <person name="Bureau T."/>
            <person name="Miyao A."/>
            <person name="Hirochika H."/>
            <person name="Nishikawa T."/>
            <person name="Kadowaki K."/>
            <person name="Sugiura M."/>
            <person name="Burr B."/>
            <person name="Sasaki T."/>
        </authorList>
    </citation>
    <scope>NUCLEOTIDE SEQUENCE [LARGE SCALE GENOMIC DNA]</scope>
    <source>
        <strain evidence="3">cv. Nipponbare</strain>
    </source>
</reference>
<feature type="compositionally biased region" description="Basic and acidic residues" evidence="1">
    <location>
        <begin position="36"/>
        <end position="51"/>
    </location>
</feature>
<sequence length="168" mass="17291">MRRPRLHSISPISPPLELVSGKASSEQGRRRSARCRRGEADQVHPPLRSDGDGGAVWGGGGSGALEARSGHPMPGSGATAGSSGGGSACPSTRQRGAAGSGDGGSAVARPAREAAQGAAAASCQVAGVPLWSPKRQVGGAVARQQGCRWVAPESERRYRHQHRCMPRW</sequence>
<evidence type="ECO:0000313" key="3">
    <source>
        <dbReference type="Proteomes" id="UP000000763"/>
    </source>
</evidence>
<reference evidence="3" key="2">
    <citation type="journal article" date="2008" name="Nucleic Acids Res.">
        <title>The rice annotation project database (RAP-DB): 2008 update.</title>
        <authorList>
            <consortium name="The rice annotation project (RAP)"/>
        </authorList>
    </citation>
    <scope>GENOME REANNOTATION</scope>
    <source>
        <strain evidence="3">cv. Nipponbare</strain>
    </source>
</reference>
<dbReference type="EMBL" id="AP004750">
    <property type="protein sequence ID" value="BAD61870.1"/>
    <property type="molecule type" value="Genomic_DNA"/>
</dbReference>
<evidence type="ECO:0000313" key="2">
    <source>
        <dbReference type="EMBL" id="BAD61870.1"/>
    </source>
</evidence>
<feature type="compositionally biased region" description="Gly residues" evidence="1">
    <location>
        <begin position="52"/>
        <end position="63"/>
    </location>
</feature>
<accession>Q5Z769</accession>
<evidence type="ECO:0000256" key="1">
    <source>
        <dbReference type="SAM" id="MobiDB-lite"/>
    </source>
</evidence>
<dbReference type="Proteomes" id="UP000000763">
    <property type="component" value="Chromosome 6"/>
</dbReference>
<protein>
    <submittedName>
        <fullName evidence="2">Uncharacterized protein</fullName>
    </submittedName>
</protein>
<dbReference type="AlphaFoldDB" id="Q5Z769"/>
<name>Q5Z769_ORYSJ</name>
<proteinExistence type="predicted"/>
<feature type="region of interest" description="Disordered" evidence="1">
    <location>
        <begin position="1"/>
        <end position="119"/>
    </location>
</feature>
<gene>
    <name evidence="2" type="primary">P0421H01.30</name>
</gene>
<organism evidence="2 3">
    <name type="scientific">Oryza sativa subsp. japonica</name>
    <name type="common">Rice</name>
    <dbReference type="NCBI Taxonomy" id="39947"/>
    <lineage>
        <taxon>Eukaryota</taxon>
        <taxon>Viridiplantae</taxon>
        <taxon>Streptophyta</taxon>
        <taxon>Embryophyta</taxon>
        <taxon>Tracheophyta</taxon>
        <taxon>Spermatophyta</taxon>
        <taxon>Magnoliopsida</taxon>
        <taxon>Liliopsida</taxon>
        <taxon>Poales</taxon>
        <taxon>Poaceae</taxon>
        <taxon>BOP clade</taxon>
        <taxon>Oryzoideae</taxon>
        <taxon>Oryzeae</taxon>
        <taxon>Oryzinae</taxon>
        <taxon>Oryza</taxon>
        <taxon>Oryza sativa</taxon>
    </lineage>
</organism>